<dbReference type="EMBL" id="JANRMS010000505">
    <property type="protein sequence ID" value="KAJ3538686.1"/>
    <property type="molecule type" value="Genomic_DNA"/>
</dbReference>
<dbReference type="Proteomes" id="UP001148629">
    <property type="component" value="Unassembled WGS sequence"/>
</dbReference>
<proteinExistence type="predicted"/>
<organism evidence="1 2">
    <name type="scientific">Fusarium decemcellulare</name>
    <dbReference type="NCBI Taxonomy" id="57161"/>
    <lineage>
        <taxon>Eukaryota</taxon>
        <taxon>Fungi</taxon>
        <taxon>Dikarya</taxon>
        <taxon>Ascomycota</taxon>
        <taxon>Pezizomycotina</taxon>
        <taxon>Sordariomycetes</taxon>
        <taxon>Hypocreomycetidae</taxon>
        <taxon>Hypocreales</taxon>
        <taxon>Nectriaceae</taxon>
        <taxon>Fusarium</taxon>
        <taxon>Fusarium decemcellulare species complex</taxon>
    </lineage>
</organism>
<gene>
    <name evidence="1" type="ORF">NM208_g5804</name>
</gene>
<name>A0ACC1SFN1_9HYPO</name>
<comment type="caution">
    <text evidence="1">The sequence shown here is derived from an EMBL/GenBank/DDBJ whole genome shotgun (WGS) entry which is preliminary data.</text>
</comment>
<accession>A0ACC1SFN1</accession>
<protein>
    <submittedName>
        <fullName evidence="1">Uncharacterized protein</fullName>
    </submittedName>
</protein>
<keyword evidence="2" id="KW-1185">Reference proteome</keyword>
<evidence type="ECO:0000313" key="1">
    <source>
        <dbReference type="EMBL" id="KAJ3538686.1"/>
    </source>
</evidence>
<sequence length="166" mass="17441">MAPLSSPHDLGLAKIFARALASSTTSSPPTLVERQEVATVTVIRDDGDGGSGTYLSGGAIAGIVIGSIVGTLLLLWIIRSCFNLGAPPHSDKGRGSLGIIIRRSPDIATVPEADVLAFRFRPLLLSETRHRAVDTVVRRLVTITAIPTVVVLAVHDTTSKPILCLS</sequence>
<reference evidence="1" key="1">
    <citation type="submission" date="2022-08" db="EMBL/GenBank/DDBJ databases">
        <title>Genome Sequence of Fusarium decemcellulare.</title>
        <authorList>
            <person name="Buettner E."/>
        </authorList>
    </citation>
    <scope>NUCLEOTIDE SEQUENCE</scope>
    <source>
        <strain evidence="1">Babe19</strain>
    </source>
</reference>
<evidence type="ECO:0000313" key="2">
    <source>
        <dbReference type="Proteomes" id="UP001148629"/>
    </source>
</evidence>